<dbReference type="Pfam" id="PF07833">
    <property type="entry name" value="Cu_amine_oxidN1"/>
    <property type="match status" value="1"/>
</dbReference>
<organism evidence="2 3">
    <name type="scientific">Natranaerovirga pectinivora</name>
    <dbReference type="NCBI Taxonomy" id="682400"/>
    <lineage>
        <taxon>Bacteria</taxon>
        <taxon>Bacillati</taxon>
        <taxon>Bacillota</taxon>
        <taxon>Clostridia</taxon>
        <taxon>Lachnospirales</taxon>
        <taxon>Natranaerovirgaceae</taxon>
        <taxon>Natranaerovirga</taxon>
    </lineage>
</organism>
<name>A0A4R3MJI0_9FIRM</name>
<reference evidence="2 3" key="1">
    <citation type="submission" date="2019-03" db="EMBL/GenBank/DDBJ databases">
        <title>Genomic Encyclopedia of Type Strains, Phase IV (KMG-IV): sequencing the most valuable type-strain genomes for metagenomic binning, comparative biology and taxonomic classification.</title>
        <authorList>
            <person name="Goeker M."/>
        </authorList>
    </citation>
    <scope>NUCLEOTIDE SEQUENCE [LARGE SCALE GENOMIC DNA]</scope>
    <source>
        <strain evidence="2 3">DSM 24629</strain>
    </source>
</reference>
<feature type="domain" description="Copper amine oxidase-like N-terminal" evidence="1">
    <location>
        <begin position="34"/>
        <end position="143"/>
    </location>
</feature>
<evidence type="ECO:0000313" key="3">
    <source>
        <dbReference type="Proteomes" id="UP000294902"/>
    </source>
</evidence>
<evidence type="ECO:0000313" key="2">
    <source>
        <dbReference type="EMBL" id="TCT14559.1"/>
    </source>
</evidence>
<sequence>MRRIIFKMIAILTVLLISYMPNISASSGNVKVNIDGAEVNFTSKTGIPFVDINGRTQVPLRISMEAIGATVDWNQETKTASVSKGKTYIEVPVDKNYITVNGNVVLNDTAAVIIDSKTYLPIRAVLEALGAKVGWDNNAQTVMVDSNGGVHYRSPEEIPYIDRIWVDIPYEIDQNSINQRVLELNEQKTLLESEIEEAHANVNYMINKNAGGITSYLITGEILLEDRDYYIVSGQAYGMGIGLQKGIVKVLKPAKTPNFNMFSGNGYYIGYEYNNLYGKIAVYSGDNGSSTFSWSTIEGAMDIKAALETELDETEEEIYNLTKPKIWVDYPCITNFKENTKMVHNSNFFYTVKVPEGFEVSVEHKIYDTEYVTSESMIFIYQEEDMQVQYRIKDYHLTEAEVKEFLNKRLLDGFKRSYTKIDELINVNNGVMDAYLQYNEDSNHHYAYIVTEKGVISVDVGNCDNADTLFEIIHGILNYPAVIYG</sequence>
<gene>
    <name evidence="2" type="ORF">EDC18_10540</name>
</gene>
<protein>
    <submittedName>
        <fullName evidence="2">Copper amine oxidase-like protein</fullName>
    </submittedName>
</protein>
<dbReference type="Gene3D" id="3.30.457.10">
    <property type="entry name" value="Copper amine oxidase-like, N-terminal domain"/>
    <property type="match status" value="2"/>
</dbReference>
<comment type="caution">
    <text evidence="2">The sequence shown here is derived from an EMBL/GenBank/DDBJ whole genome shotgun (WGS) entry which is preliminary data.</text>
</comment>
<dbReference type="AlphaFoldDB" id="A0A4R3MJI0"/>
<dbReference type="OrthoDB" id="268113at2"/>
<dbReference type="InterPro" id="IPR036582">
    <property type="entry name" value="Mao_N_sf"/>
</dbReference>
<dbReference type="InterPro" id="IPR012854">
    <property type="entry name" value="Cu_amine_oxidase-like_N"/>
</dbReference>
<evidence type="ECO:0000259" key="1">
    <source>
        <dbReference type="Pfam" id="PF07833"/>
    </source>
</evidence>
<accession>A0A4R3MJI0</accession>
<dbReference type="Proteomes" id="UP000294902">
    <property type="component" value="Unassembled WGS sequence"/>
</dbReference>
<dbReference type="RefSeq" id="WP_132252132.1">
    <property type="nucleotide sequence ID" value="NZ_SMAL01000005.1"/>
</dbReference>
<keyword evidence="3" id="KW-1185">Reference proteome</keyword>
<dbReference type="EMBL" id="SMAL01000005">
    <property type="protein sequence ID" value="TCT14559.1"/>
    <property type="molecule type" value="Genomic_DNA"/>
</dbReference>
<proteinExistence type="predicted"/>
<dbReference type="SUPFAM" id="SSF55383">
    <property type="entry name" value="Copper amine oxidase, domain N"/>
    <property type="match status" value="1"/>
</dbReference>